<dbReference type="SUPFAM" id="SSF52540">
    <property type="entry name" value="P-loop containing nucleoside triphosphate hydrolases"/>
    <property type="match status" value="1"/>
</dbReference>
<dbReference type="InterPro" id="IPR027417">
    <property type="entry name" value="P-loop_NTPase"/>
</dbReference>
<dbReference type="InterPro" id="IPR004435">
    <property type="entry name" value="MobB_dom"/>
</dbReference>
<dbReference type="GO" id="GO:0005525">
    <property type="term" value="F:GTP binding"/>
    <property type="evidence" value="ECO:0007669"/>
    <property type="project" value="InterPro"/>
</dbReference>
<accession>A0A5C6W2P3</accession>
<evidence type="ECO:0000313" key="3">
    <source>
        <dbReference type="Proteomes" id="UP000321363"/>
    </source>
</evidence>
<dbReference type="RefSeq" id="WP_146947019.1">
    <property type="nucleotide sequence ID" value="NZ_VOQF01000003.1"/>
</dbReference>
<dbReference type="PANTHER" id="PTHR40072">
    <property type="entry name" value="MOLYBDOPTERIN-GUANINE DINUCLEOTIDE BIOSYNTHESIS ADAPTER PROTEIN-RELATED"/>
    <property type="match status" value="1"/>
</dbReference>
<name>A0A5C6W2P3_9BACI</name>
<keyword evidence="3" id="KW-1185">Reference proteome</keyword>
<protein>
    <submittedName>
        <fullName evidence="2">Molybdopterin-guanine dinucleotide biosynthesis protein B</fullName>
    </submittedName>
</protein>
<dbReference type="EMBL" id="VOQF01000003">
    <property type="protein sequence ID" value="TXC92174.1"/>
    <property type="molecule type" value="Genomic_DNA"/>
</dbReference>
<dbReference type="OrthoDB" id="9786803at2"/>
<feature type="domain" description="Molybdopterin-guanine dinucleotide biosynthesis protein B (MobB)" evidence="1">
    <location>
        <begin position="4"/>
        <end position="134"/>
    </location>
</feature>
<dbReference type="Pfam" id="PF03205">
    <property type="entry name" value="MobB"/>
    <property type="match status" value="1"/>
</dbReference>
<dbReference type="PANTHER" id="PTHR40072:SF1">
    <property type="entry name" value="MOLYBDOPTERIN-GUANINE DINUCLEOTIDE BIOSYNTHESIS ADAPTER PROTEIN"/>
    <property type="match status" value="1"/>
</dbReference>
<reference evidence="2 3" key="1">
    <citation type="journal article" date="2005" name="Int. J. Syst. Evol. Microbiol.">
        <title>Bacillus litoralis sp. nov., isolated from a tidal flat of the Yellow Sea in Korea.</title>
        <authorList>
            <person name="Yoon J.H."/>
            <person name="Oh T.K."/>
        </authorList>
    </citation>
    <scope>NUCLEOTIDE SEQUENCE [LARGE SCALE GENOMIC DNA]</scope>
    <source>
        <strain evidence="2 3">SW-211</strain>
    </source>
</reference>
<comment type="caution">
    <text evidence="2">The sequence shown here is derived from an EMBL/GenBank/DDBJ whole genome shotgun (WGS) entry which is preliminary data.</text>
</comment>
<proteinExistence type="predicted"/>
<dbReference type="GO" id="GO:0006777">
    <property type="term" value="P:Mo-molybdopterin cofactor biosynthetic process"/>
    <property type="evidence" value="ECO:0007669"/>
    <property type="project" value="InterPro"/>
</dbReference>
<dbReference type="NCBIfam" id="TIGR00176">
    <property type="entry name" value="mobB"/>
    <property type="match status" value="1"/>
</dbReference>
<organism evidence="2 3">
    <name type="scientific">Metabacillus litoralis</name>
    <dbReference type="NCBI Taxonomy" id="152268"/>
    <lineage>
        <taxon>Bacteria</taxon>
        <taxon>Bacillati</taxon>
        <taxon>Bacillota</taxon>
        <taxon>Bacilli</taxon>
        <taxon>Bacillales</taxon>
        <taxon>Bacillaceae</taxon>
        <taxon>Metabacillus</taxon>
    </lineage>
</organism>
<dbReference type="AlphaFoldDB" id="A0A5C6W2P3"/>
<dbReference type="Gene3D" id="3.40.50.300">
    <property type="entry name" value="P-loop containing nucleotide triphosphate hydrolases"/>
    <property type="match status" value="1"/>
</dbReference>
<evidence type="ECO:0000313" key="2">
    <source>
        <dbReference type="EMBL" id="TXC92174.1"/>
    </source>
</evidence>
<sequence>MGRVLQVVGYQNSGKTTFVVDYIEESVKFNLKVGTIKHHGHKTPLLNYDEQKDTGKHRRAGASVSLVEGNGTIMLTSNNLHLSLSQLIAIYKSFELDVIVIEGYKLESFPKVVLLRSEDDLPMLQKIDNIYCLVASFTLPKSLTNHYKVFTNQKDCITWLLTKKAGETIE</sequence>
<dbReference type="Proteomes" id="UP000321363">
    <property type="component" value="Unassembled WGS sequence"/>
</dbReference>
<evidence type="ECO:0000259" key="1">
    <source>
        <dbReference type="Pfam" id="PF03205"/>
    </source>
</evidence>
<dbReference type="InterPro" id="IPR052539">
    <property type="entry name" value="MGD_biosynthesis_adapter"/>
</dbReference>
<gene>
    <name evidence="2" type="primary">mobB</name>
    <name evidence="2" type="ORF">FS935_07270</name>
</gene>